<reference evidence="1 2" key="1">
    <citation type="journal article" date="2011" name="PLoS Pathog.">
        <title>Genomic and proteomic analyses of the fungus Arthrobotrys oligospora provide insights into nematode-trap formation.</title>
        <authorList>
            <person name="Yang J."/>
            <person name="Wang L."/>
            <person name="Ji X."/>
            <person name="Feng Y."/>
            <person name="Li X."/>
            <person name="Zou C."/>
            <person name="Xu J."/>
            <person name="Ren Y."/>
            <person name="Mi Q."/>
            <person name="Wu J."/>
            <person name="Liu S."/>
            <person name="Liu Y."/>
            <person name="Huang X."/>
            <person name="Wang H."/>
            <person name="Niu X."/>
            <person name="Li J."/>
            <person name="Liang L."/>
            <person name="Luo Y."/>
            <person name="Ji K."/>
            <person name="Zhou W."/>
            <person name="Yu Z."/>
            <person name="Li G."/>
            <person name="Liu Y."/>
            <person name="Li L."/>
            <person name="Qiao M."/>
            <person name="Feng L."/>
            <person name="Zhang K.-Q."/>
        </authorList>
    </citation>
    <scope>NUCLEOTIDE SEQUENCE [LARGE SCALE GENOMIC DNA]</scope>
    <source>
        <strain evidence="2">ATCC 24927 / CBS 115.81 / DSM 1491</strain>
    </source>
</reference>
<organism evidence="1 2">
    <name type="scientific">Arthrobotrys oligospora (strain ATCC 24927 / CBS 115.81 / DSM 1491)</name>
    <name type="common">Nematode-trapping fungus</name>
    <name type="synonym">Didymozoophaga oligospora</name>
    <dbReference type="NCBI Taxonomy" id="756982"/>
    <lineage>
        <taxon>Eukaryota</taxon>
        <taxon>Fungi</taxon>
        <taxon>Dikarya</taxon>
        <taxon>Ascomycota</taxon>
        <taxon>Pezizomycotina</taxon>
        <taxon>Orbiliomycetes</taxon>
        <taxon>Orbiliales</taxon>
        <taxon>Orbiliaceae</taxon>
        <taxon>Orbilia</taxon>
        <taxon>Orbilia oligospora</taxon>
    </lineage>
</organism>
<comment type="caution">
    <text evidence="1">The sequence shown here is derived from an EMBL/GenBank/DDBJ whole genome shotgun (WGS) entry which is preliminary data.</text>
</comment>
<gene>
    <name evidence="1" type="ORF">AOL_s00078g177</name>
</gene>
<dbReference type="GeneID" id="22892637"/>
<keyword evidence="2" id="KW-1185">Reference proteome</keyword>
<dbReference type="OrthoDB" id="5424209at2759"/>
<dbReference type="AlphaFoldDB" id="G1XB80"/>
<sequence>MFRLCRRKYLECESGSRHTIAVIYEGDGPWGANEIITELRGLLPANIFSRIKFLKSRVAKGAALGSADYAELTKCGACIGIVGVWWSAGTVGGYLTPDNEEDVYGITCHHVLLPTKTNANPKDSVKSAIEYPNFLNSVGAIRGATSPGALKLKVVQPPCGYYGDTISSLQSRKEEAESRLKVVENKYEIPGEPTPAASIKLWSSCIMDVEKRLSHISQFVRDFGEVVATSGYRVHPGTENNLDWGIFRVREHRTAINMIMTEFEREGVWKSLRSAPCLHPDTSDPVLDEEVAKIGMKIEDRSNIWPDKRGQGPR</sequence>
<dbReference type="Proteomes" id="UP000008784">
    <property type="component" value="Unassembled WGS sequence"/>
</dbReference>
<dbReference type="InParanoid" id="G1XB80"/>
<accession>G1XB80</accession>
<dbReference type="eggNOG" id="ENOG502QR0D">
    <property type="taxonomic scope" value="Eukaryota"/>
</dbReference>
<dbReference type="HOGENOM" id="CLU_885592_0_0_1"/>
<dbReference type="RefSeq" id="XP_011121742.1">
    <property type="nucleotide sequence ID" value="XM_011123440.1"/>
</dbReference>
<evidence type="ECO:0000313" key="2">
    <source>
        <dbReference type="Proteomes" id="UP000008784"/>
    </source>
</evidence>
<dbReference type="STRING" id="756982.G1XB80"/>
<evidence type="ECO:0000313" key="1">
    <source>
        <dbReference type="EMBL" id="EGX49688.1"/>
    </source>
</evidence>
<protein>
    <submittedName>
        <fullName evidence="1">Uncharacterized protein</fullName>
    </submittedName>
</protein>
<dbReference type="EMBL" id="ADOT01000133">
    <property type="protein sequence ID" value="EGX49688.1"/>
    <property type="molecule type" value="Genomic_DNA"/>
</dbReference>
<name>G1XB80_ARTOA</name>
<proteinExistence type="predicted"/>